<dbReference type="Proteomes" id="UP000005237">
    <property type="component" value="Unassembled WGS sequence"/>
</dbReference>
<dbReference type="PANTHER" id="PTHR43943">
    <property type="entry name" value="DEHYDROGENASE/REDUCTASE (SDR FAMILY) MEMBER 4"/>
    <property type="match status" value="1"/>
</dbReference>
<dbReference type="InterPro" id="IPR036291">
    <property type="entry name" value="NAD(P)-bd_dom_sf"/>
</dbReference>
<dbReference type="Gene3D" id="3.40.50.720">
    <property type="entry name" value="NAD(P)-binding Rossmann-like Domain"/>
    <property type="match status" value="1"/>
</dbReference>
<dbReference type="Pfam" id="PF13561">
    <property type="entry name" value="adh_short_C2"/>
    <property type="match status" value="1"/>
</dbReference>
<dbReference type="PANTHER" id="PTHR43943:SF2">
    <property type="entry name" value="DEHYDROGENASE_REDUCTASE 4"/>
    <property type="match status" value="1"/>
</dbReference>
<evidence type="ECO:0000313" key="3">
    <source>
        <dbReference type="Proteomes" id="UP000005237"/>
    </source>
</evidence>
<evidence type="ECO:0000256" key="1">
    <source>
        <dbReference type="ARBA" id="ARBA00006484"/>
    </source>
</evidence>
<dbReference type="CDD" id="cd05233">
    <property type="entry name" value="SDR_c"/>
    <property type="match status" value="1"/>
</dbReference>
<dbReference type="SUPFAM" id="SSF51735">
    <property type="entry name" value="NAD(P)-binding Rossmann-fold domains"/>
    <property type="match status" value="1"/>
</dbReference>
<keyword evidence="3" id="KW-1185">Reference proteome</keyword>
<evidence type="ECO:0000313" key="2">
    <source>
        <dbReference type="EnsemblMetazoa" id="CJA18088.1"/>
    </source>
</evidence>
<reference evidence="2" key="2">
    <citation type="submission" date="2022-06" db="UniProtKB">
        <authorList>
            <consortium name="EnsemblMetazoa"/>
        </authorList>
    </citation>
    <scope>IDENTIFICATION</scope>
    <source>
        <strain evidence="2">DF5081</strain>
    </source>
</reference>
<accession>A0A8R1E2A6</accession>
<sequence length="253" mass="26560">MPCALVIGATSTLGKAVVRRLAFAGYKVAATSDCPNSVGKVAEDNKKVGGDVTAFSLDTSKSEHRKELVEKVTEKLGGLDTLVIVPQQNTIVGEIIETSGEDFDKLFADTLTTPFRISQAALPQLSKSKNGSIVFLTSCFGFTPSIDMGLFSVASNSVLSLTKAVASSAAKKGVRVNSVVSGMVEGDGTGAVWDNASGEEARQIRQQLESMIPLGRLGRPADVASYVEFLASSKARYITGENCIVGGGVSYRL</sequence>
<dbReference type="AlphaFoldDB" id="A0A8R1E2A6"/>
<dbReference type="PRINTS" id="PR00081">
    <property type="entry name" value="GDHRDH"/>
</dbReference>
<evidence type="ECO:0008006" key="4">
    <source>
        <dbReference type="Google" id="ProtNLM"/>
    </source>
</evidence>
<dbReference type="OMA" id="MSCALVI"/>
<reference evidence="3" key="1">
    <citation type="submission" date="2010-08" db="EMBL/GenBank/DDBJ databases">
        <authorList>
            <consortium name="Caenorhabditis japonica Sequencing Consortium"/>
            <person name="Wilson R.K."/>
        </authorList>
    </citation>
    <scope>NUCLEOTIDE SEQUENCE [LARGE SCALE GENOMIC DNA]</scope>
    <source>
        <strain evidence="3">DF5081</strain>
    </source>
</reference>
<proteinExistence type="inferred from homology"/>
<protein>
    <recommendedName>
        <fullName evidence="4">NAD(P)-binding protein</fullName>
    </recommendedName>
</protein>
<name>A0A8R1E2A6_CAEJA</name>
<organism evidence="2 3">
    <name type="scientific">Caenorhabditis japonica</name>
    <dbReference type="NCBI Taxonomy" id="281687"/>
    <lineage>
        <taxon>Eukaryota</taxon>
        <taxon>Metazoa</taxon>
        <taxon>Ecdysozoa</taxon>
        <taxon>Nematoda</taxon>
        <taxon>Chromadorea</taxon>
        <taxon>Rhabditida</taxon>
        <taxon>Rhabditina</taxon>
        <taxon>Rhabditomorpha</taxon>
        <taxon>Rhabditoidea</taxon>
        <taxon>Rhabditidae</taxon>
        <taxon>Peloderinae</taxon>
        <taxon>Caenorhabditis</taxon>
    </lineage>
</organism>
<dbReference type="EnsemblMetazoa" id="CJA18088.1">
    <property type="protein sequence ID" value="CJA18088.1"/>
    <property type="gene ID" value="WBGene00137292"/>
</dbReference>
<comment type="similarity">
    <text evidence="1">Belongs to the short-chain dehydrogenases/reductases (SDR) family.</text>
</comment>
<dbReference type="InterPro" id="IPR002347">
    <property type="entry name" value="SDR_fam"/>
</dbReference>